<dbReference type="Ensembl" id="ENSAPLT00000039092.1">
    <property type="protein sequence ID" value="ENSAPLP00000023362.1"/>
    <property type="gene ID" value="ENSAPLG00000017198.1"/>
</dbReference>
<reference evidence="1" key="2">
    <citation type="submission" date="2025-08" db="UniProtKB">
        <authorList>
            <consortium name="Ensembl"/>
        </authorList>
    </citation>
    <scope>IDENTIFICATION</scope>
</reference>
<dbReference type="AlphaFoldDB" id="A0A493TBV6"/>
<organism evidence="1 2">
    <name type="scientific">Anas platyrhynchos platyrhynchos</name>
    <name type="common">Northern mallard</name>
    <dbReference type="NCBI Taxonomy" id="8840"/>
    <lineage>
        <taxon>Eukaryota</taxon>
        <taxon>Metazoa</taxon>
        <taxon>Chordata</taxon>
        <taxon>Craniata</taxon>
        <taxon>Vertebrata</taxon>
        <taxon>Euteleostomi</taxon>
        <taxon>Archelosauria</taxon>
        <taxon>Archosauria</taxon>
        <taxon>Dinosauria</taxon>
        <taxon>Saurischia</taxon>
        <taxon>Theropoda</taxon>
        <taxon>Coelurosauria</taxon>
        <taxon>Aves</taxon>
        <taxon>Neognathae</taxon>
        <taxon>Galloanserae</taxon>
        <taxon>Anseriformes</taxon>
        <taxon>Anatidae</taxon>
        <taxon>Anatinae</taxon>
        <taxon>Anas</taxon>
    </lineage>
</organism>
<reference evidence="1" key="3">
    <citation type="submission" date="2025-09" db="UniProtKB">
        <authorList>
            <consortium name="Ensembl"/>
        </authorList>
    </citation>
    <scope>IDENTIFICATION</scope>
</reference>
<evidence type="ECO:0000313" key="1">
    <source>
        <dbReference type="Ensembl" id="ENSAPLP00000023362.1"/>
    </source>
</evidence>
<name>A0A493TBV6_ANAPP</name>
<proteinExistence type="predicted"/>
<protein>
    <submittedName>
        <fullName evidence="1">Uncharacterized protein</fullName>
    </submittedName>
</protein>
<sequence>MARVSLPQSLCYTLIAFKSIALQNLYGKQDLSLILNTKVSANLNLHLFLQENIQPCGYGFVSGLGFHSMLQKKATPDCVDFSVCT</sequence>
<reference evidence="1 2" key="1">
    <citation type="submission" date="2017-10" db="EMBL/GenBank/DDBJ databases">
        <title>A new Pekin duck reference genome.</title>
        <authorList>
            <person name="Hou Z.-C."/>
            <person name="Zhou Z.-K."/>
            <person name="Zhu F."/>
            <person name="Hou S.-S."/>
        </authorList>
    </citation>
    <scope>NUCLEOTIDE SEQUENCE [LARGE SCALE GENOMIC DNA]</scope>
</reference>
<keyword evidence="2" id="KW-1185">Reference proteome</keyword>
<accession>A0A493TBV6</accession>
<dbReference type="Proteomes" id="UP000016666">
    <property type="component" value="Chromosome 1"/>
</dbReference>
<evidence type="ECO:0000313" key="2">
    <source>
        <dbReference type="Proteomes" id="UP000016666"/>
    </source>
</evidence>